<evidence type="ECO:0000256" key="5">
    <source>
        <dbReference type="ARBA" id="ARBA00022755"/>
    </source>
</evidence>
<dbReference type="SMART" id="SM00798">
    <property type="entry name" value="AICARFT_IMPCHas"/>
    <property type="match status" value="1"/>
</dbReference>
<evidence type="ECO:0000256" key="7">
    <source>
        <dbReference type="ARBA" id="ARBA00023268"/>
    </source>
</evidence>
<dbReference type="SUPFAM" id="SSF53927">
    <property type="entry name" value="Cytidine deaminase-like"/>
    <property type="match status" value="1"/>
</dbReference>
<dbReference type="GO" id="GO:0004643">
    <property type="term" value="F:phosphoribosylaminoimidazolecarboxamide formyltransferase activity"/>
    <property type="evidence" value="ECO:0007669"/>
    <property type="project" value="UniProtKB-UniRule"/>
</dbReference>
<dbReference type="FunFam" id="3.40.140.20:FF:000002">
    <property type="entry name" value="Bifunctional purine biosynthesis protein PurH"/>
    <property type="match status" value="1"/>
</dbReference>
<dbReference type="UniPathway" id="UPA00074">
    <property type="reaction ID" value="UER00133"/>
</dbReference>
<dbReference type="InterPro" id="IPR036914">
    <property type="entry name" value="MGS-like_dom_sf"/>
</dbReference>
<protein>
    <recommendedName>
        <fullName evidence="10">Bifunctional purine biosynthesis protein PurH</fullName>
    </recommendedName>
    <domain>
        <recommendedName>
            <fullName evidence="10">Phosphoribosylaminoimidazolecarboxamide formyltransferase</fullName>
            <ecNumber evidence="10">2.1.2.3</ecNumber>
        </recommendedName>
        <alternativeName>
            <fullName evidence="10">AICAR transformylase</fullName>
        </alternativeName>
    </domain>
    <domain>
        <recommendedName>
            <fullName evidence="10">IMP cyclohydrolase</fullName>
            <ecNumber evidence="10">3.5.4.10</ecNumber>
        </recommendedName>
        <alternativeName>
            <fullName evidence="10">ATIC</fullName>
        </alternativeName>
        <alternativeName>
            <fullName evidence="10">IMP synthase</fullName>
        </alternativeName>
        <alternativeName>
            <fullName evidence="10">Inosinicase</fullName>
        </alternativeName>
    </domain>
</protein>
<dbReference type="Pfam" id="PF02142">
    <property type="entry name" value="MGS"/>
    <property type="match status" value="1"/>
</dbReference>
<keyword evidence="6 10" id="KW-0378">Hydrolase</keyword>
<evidence type="ECO:0000256" key="1">
    <source>
        <dbReference type="ARBA" id="ARBA00004844"/>
    </source>
</evidence>
<dbReference type="SUPFAM" id="SSF52335">
    <property type="entry name" value="Methylglyoxal synthase-like"/>
    <property type="match status" value="1"/>
</dbReference>
<dbReference type="InterPro" id="IPR024051">
    <property type="entry name" value="AICAR_Tfase_dup_dom_sf"/>
</dbReference>
<dbReference type="EC" id="3.5.4.10" evidence="10"/>
<keyword evidence="7 10" id="KW-0511">Multifunctional enzyme</keyword>
<reference evidence="12 13" key="1">
    <citation type="submission" date="2020-08" db="EMBL/GenBank/DDBJ databases">
        <title>Genomic Encyclopedia of Type Strains, Phase IV (KMG-IV): sequencing the most valuable type-strain genomes for metagenomic binning, comparative biology and taxonomic classification.</title>
        <authorList>
            <person name="Goeker M."/>
        </authorList>
    </citation>
    <scope>NUCLEOTIDE SEQUENCE [LARGE SCALE GENOMIC DNA]</scope>
    <source>
        <strain evidence="12 13">DSM 40141</strain>
    </source>
</reference>
<dbReference type="PROSITE" id="PS51855">
    <property type="entry name" value="MGS"/>
    <property type="match status" value="1"/>
</dbReference>
<dbReference type="Gene3D" id="3.40.140.20">
    <property type="match status" value="2"/>
</dbReference>
<proteinExistence type="inferred from homology"/>
<comment type="catalytic activity">
    <reaction evidence="9 10">
        <text>IMP + H2O = 5-formamido-1-(5-phospho-D-ribosyl)imidazole-4-carboxamide</text>
        <dbReference type="Rhea" id="RHEA:18445"/>
        <dbReference type="ChEBI" id="CHEBI:15377"/>
        <dbReference type="ChEBI" id="CHEBI:58053"/>
        <dbReference type="ChEBI" id="CHEBI:58467"/>
        <dbReference type="EC" id="3.5.4.10"/>
    </reaction>
</comment>
<dbReference type="GO" id="GO:0005829">
    <property type="term" value="C:cytosol"/>
    <property type="evidence" value="ECO:0007669"/>
    <property type="project" value="TreeGrafter"/>
</dbReference>
<dbReference type="NCBIfam" id="NF002049">
    <property type="entry name" value="PRK00881.1"/>
    <property type="match status" value="1"/>
</dbReference>
<dbReference type="HAMAP" id="MF_00139">
    <property type="entry name" value="PurH"/>
    <property type="match status" value="1"/>
</dbReference>
<dbReference type="SMART" id="SM00851">
    <property type="entry name" value="MGS"/>
    <property type="match status" value="1"/>
</dbReference>
<dbReference type="PANTHER" id="PTHR11692">
    <property type="entry name" value="BIFUNCTIONAL PURINE BIOSYNTHESIS PROTEIN PURH"/>
    <property type="match status" value="1"/>
</dbReference>
<evidence type="ECO:0000256" key="6">
    <source>
        <dbReference type="ARBA" id="ARBA00022801"/>
    </source>
</evidence>
<dbReference type="CDD" id="cd01421">
    <property type="entry name" value="IMPCH"/>
    <property type="match status" value="1"/>
</dbReference>
<keyword evidence="13" id="KW-1185">Reference proteome</keyword>
<evidence type="ECO:0000259" key="11">
    <source>
        <dbReference type="PROSITE" id="PS51855"/>
    </source>
</evidence>
<dbReference type="FunFam" id="3.40.50.1380:FF:000001">
    <property type="entry name" value="Bifunctional purine biosynthesis protein PurH"/>
    <property type="match status" value="1"/>
</dbReference>
<dbReference type="GO" id="GO:0003937">
    <property type="term" value="F:IMP cyclohydrolase activity"/>
    <property type="evidence" value="ECO:0007669"/>
    <property type="project" value="UniProtKB-UniRule"/>
</dbReference>
<dbReference type="NCBIfam" id="TIGR00355">
    <property type="entry name" value="purH"/>
    <property type="match status" value="1"/>
</dbReference>
<evidence type="ECO:0000256" key="3">
    <source>
        <dbReference type="ARBA" id="ARBA00007667"/>
    </source>
</evidence>
<keyword evidence="4 10" id="KW-0808">Transferase</keyword>
<dbReference type="PIRSF" id="PIRSF000414">
    <property type="entry name" value="AICARFT_IMPCHas"/>
    <property type="match status" value="1"/>
</dbReference>
<name>A0A7X0HCK1_9ACTN</name>
<accession>A0A7X0HCK1</accession>
<dbReference type="InterPro" id="IPR011607">
    <property type="entry name" value="MGS-like_dom"/>
</dbReference>
<comment type="domain">
    <text evidence="10">The IMP cyclohydrolase activity resides in the N-terminal region.</text>
</comment>
<keyword evidence="5 10" id="KW-0658">Purine biosynthesis</keyword>
<dbReference type="Proteomes" id="UP000540423">
    <property type="component" value="Unassembled WGS sequence"/>
</dbReference>
<dbReference type="Pfam" id="PF01808">
    <property type="entry name" value="AICARFT_IMPCHas"/>
    <property type="match status" value="1"/>
</dbReference>
<dbReference type="FunFam" id="3.40.140.20:FF:000001">
    <property type="entry name" value="Bifunctional purine biosynthesis protein PurH"/>
    <property type="match status" value="1"/>
</dbReference>
<dbReference type="InterPro" id="IPR016193">
    <property type="entry name" value="Cytidine_deaminase-like"/>
</dbReference>
<dbReference type="AlphaFoldDB" id="A0A7X0HCK1"/>
<comment type="catalytic activity">
    <reaction evidence="8 10">
        <text>(6R)-10-formyltetrahydrofolate + 5-amino-1-(5-phospho-beta-D-ribosyl)imidazole-4-carboxamide = 5-formamido-1-(5-phospho-D-ribosyl)imidazole-4-carboxamide + (6S)-5,6,7,8-tetrahydrofolate</text>
        <dbReference type="Rhea" id="RHEA:22192"/>
        <dbReference type="ChEBI" id="CHEBI:57453"/>
        <dbReference type="ChEBI" id="CHEBI:58467"/>
        <dbReference type="ChEBI" id="CHEBI:58475"/>
        <dbReference type="ChEBI" id="CHEBI:195366"/>
        <dbReference type="EC" id="2.1.2.3"/>
    </reaction>
</comment>
<dbReference type="EMBL" id="JACHEM010000003">
    <property type="protein sequence ID" value="MBB6435011.1"/>
    <property type="molecule type" value="Genomic_DNA"/>
</dbReference>
<evidence type="ECO:0000313" key="13">
    <source>
        <dbReference type="Proteomes" id="UP000540423"/>
    </source>
</evidence>
<feature type="domain" description="MGS-like" evidence="11">
    <location>
        <begin position="5"/>
        <end position="157"/>
    </location>
</feature>
<comment type="pathway">
    <text evidence="1 10">Purine metabolism; IMP biosynthesis via de novo pathway; IMP from 5-formamido-1-(5-phospho-D-ribosyl)imidazole-4-carboxamide: step 1/1.</text>
</comment>
<sequence length="533" mass="56274">MNSANPANSSNKKPIERALVSVYDKTGLEELAQGLHEAGVELVSTGSTAAKIAATGVPVTRVEELTGFPECLDGRVKTLHPRVHAGILADLRLEDHQRQLAELEIKPFDLVVVNLYPFTQTVASGATPDECVEQIDIGGPSMVRAAAKNHPSVAVVTSPERYADVLAAAKDGGFDLAARKRLAGEAFQHTAAYDVAVAGWFADGYAAPDTESGNGSAAASFPDFVGRTYTRENVLRYGENPHQGAALYVDGTGGLAQAEQLHGKEMSYNNFTDTDAARRAAYDHAEPCVAIIKHANPCGIAIGDDVAEAHRKAHACDPLSAFGGVIAVNRPVSVAMAEQVAEIFTEVIVAPGYEDGAVEVLARKKNIRVLRCDGAPSAEVEVKPIDGGALLQVTDRLQAEGDDPAHWTLATGEALSAEELRELSFAWKASRAVKSNAILLARGGASVGVGMGQVNRVDSAKLAVERAGEERARGSYAASDAFFPFPDGLEILLDAGVKAVVQPGGSVRDELVVEAAKKAGVTMYFTGTRHFFH</sequence>
<gene>
    <name evidence="10" type="primary">purH</name>
    <name evidence="12" type="ORF">HNQ79_001462</name>
</gene>
<comment type="pathway">
    <text evidence="2 10">Purine metabolism; IMP biosynthesis via de novo pathway; 5-formamido-1-(5-phospho-D-ribosyl)imidazole-4-carboxamide from 5-amino-1-(5-phospho-D-ribosyl)imidazole-4-carboxamide (10-formyl THF route): step 1/1.</text>
</comment>
<dbReference type="InterPro" id="IPR002695">
    <property type="entry name" value="PurH-like"/>
</dbReference>
<evidence type="ECO:0000256" key="8">
    <source>
        <dbReference type="ARBA" id="ARBA00050488"/>
    </source>
</evidence>
<evidence type="ECO:0000256" key="2">
    <source>
        <dbReference type="ARBA" id="ARBA00004954"/>
    </source>
</evidence>
<evidence type="ECO:0000313" key="12">
    <source>
        <dbReference type="EMBL" id="MBB6435011.1"/>
    </source>
</evidence>
<dbReference type="Gene3D" id="3.40.50.1380">
    <property type="entry name" value="Methylglyoxal synthase-like domain"/>
    <property type="match status" value="1"/>
</dbReference>
<evidence type="ECO:0000256" key="10">
    <source>
        <dbReference type="HAMAP-Rule" id="MF_00139"/>
    </source>
</evidence>
<dbReference type="EC" id="2.1.2.3" evidence="10"/>
<evidence type="ECO:0000256" key="9">
    <source>
        <dbReference type="ARBA" id="ARBA00050687"/>
    </source>
</evidence>
<dbReference type="PANTHER" id="PTHR11692:SF0">
    <property type="entry name" value="BIFUNCTIONAL PURINE BIOSYNTHESIS PROTEIN ATIC"/>
    <property type="match status" value="1"/>
</dbReference>
<comment type="similarity">
    <text evidence="3 10">Belongs to the PurH family.</text>
</comment>
<comment type="caution">
    <text evidence="12">The sequence shown here is derived from an EMBL/GenBank/DDBJ whole genome shotgun (WGS) entry which is preliminary data.</text>
</comment>
<organism evidence="12 13">
    <name type="scientific">Streptomyces candidus</name>
    <dbReference type="NCBI Taxonomy" id="67283"/>
    <lineage>
        <taxon>Bacteria</taxon>
        <taxon>Bacillati</taxon>
        <taxon>Actinomycetota</taxon>
        <taxon>Actinomycetes</taxon>
        <taxon>Kitasatosporales</taxon>
        <taxon>Streptomycetaceae</taxon>
        <taxon>Streptomyces</taxon>
    </lineage>
</organism>
<evidence type="ECO:0000256" key="4">
    <source>
        <dbReference type="ARBA" id="ARBA00022679"/>
    </source>
</evidence>
<dbReference type="GO" id="GO:0006189">
    <property type="term" value="P:'de novo' IMP biosynthetic process"/>
    <property type="evidence" value="ECO:0007669"/>
    <property type="project" value="UniProtKB-UniRule"/>
</dbReference>